<dbReference type="InterPro" id="IPR029021">
    <property type="entry name" value="Prot-tyrosine_phosphatase-like"/>
</dbReference>
<evidence type="ECO:0000313" key="4">
    <source>
        <dbReference type="EMBL" id="GEO43264.1"/>
    </source>
</evidence>
<dbReference type="PANTHER" id="PTHR31126">
    <property type="entry name" value="TYROSINE-PROTEIN PHOSPHATASE"/>
    <property type="match status" value="1"/>
</dbReference>
<dbReference type="CDD" id="cd14529">
    <property type="entry name" value="TpbA-like"/>
    <property type="match status" value="1"/>
</dbReference>
<dbReference type="InterPro" id="IPR000387">
    <property type="entry name" value="Tyr_Pase_dom"/>
</dbReference>
<evidence type="ECO:0000259" key="3">
    <source>
        <dbReference type="PROSITE" id="PS50056"/>
    </source>
</evidence>
<evidence type="ECO:0000256" key="1">
    <source>
        <dbReference type="ARBA" id="ARBA00009580"/>
    </source>
</evidence>
<sequence length="225" mass="24381">MPALSPAESAKTRTKPGFTGRERASGIARTLLQSAGTTAKMSGVILGSLMSVALGTGGLHLGILHLGDNFHAVVPGELYRSAQPTPELISYYQKEYGIKTVINLRGENVGTGWYDAELATTSKLGIRFVNFRMSAKREFTQERLTELMAVLREAEKPVLVHCTSGSDRSGLVSALYLAAVAKVGEEQADSQISFRYGHIPLWFNPPYAMQRSFEALKPVLGFSAS</sequence>
<comment type="similarity">
    <text evidence="1">Belongs to the protein-tyrosine phosphatase family.</text>
</comment>
<dbReference type="PANTHER" id="PTHR31126:SF72">
    <property type="entry name" value="DUAL SPECIFICITY PROTEIN PHOSPHATASE TPBA"/>
    <property type="match status" value="1"/>
</dbReference>
<feature type="region of interest" description="Disordered" evidence="2">
    <location>
        <begin position="1"/>
        <end position="20"/>
    </location>
</feature>
<organism evidence="4 5">
    <name type="scientific">Skermanella aerolata</name>
    <dbReference type="NCBI Taxonomy" id="393310"/>
    <lineage>
        <taxon>Bacteria</taxon>
        <taxon>Pseudomonadati</taxon>
        <taxon>Pseudomonadota</taxon>
        <taxon>Alphaproteobacteria</taxon>
        <taxon>Rhodospirillales</taxon>
        <taxon>Azospirillaceae</taxon>
        <taxon>Skermanella</taxon>
    </lineage>
</organism>
<reference evidence="4 5" key="1">
    <citation type="submission" date="2019-07" db="EMBL/GenBank/DDBJ databases">
        <title>Whole genome shotgun sequence of Skermanella aerolata NBRC 106429.</title>
        <authorList>
            <person name="Hosoyama A."/>
            <person name="Uohara A."/>
            <person name="Ohji S."/>
            <person name="Ichikawa N."/>
        </authorList>
    </citation>
    <scope>NUCLEOTIDE SEQUENCE [LARGE SCALE GENOMIC DNA]</scope>
    <source>
        <strain evidence="4 5">NBRC 106429</strain>
    </source>
</reference>
<dbReference type="InterPro" id="IPR055214">
    <property type="entry name" value="PTP-NADK"/>
</dbReference>
<evidence type="ECO:0000313" key="5">
    <source>
        <dbReference type="Proteomes" id="UP000321523"/>
    </source>
</evidence>
<keyword evidence="5" id="KW-1185">Reference proteome</keyword>
<accession>A0A512E3F7</accession>
<dbReference type="EMBL" id="BJYZ01000070">
    <property type="protein sequence ID" value="GEO43264.1"/>
    <property type="molecule type" value="Genomic_DNA"/>
</dbReference>
<dbReference type="GO" id="GO:0016791">
    <property type="term" value="F:phosphatase activity"/>
    <property type="evidence" value="ECO:0007669"/>
    <property type="project" value="TreeGrafter"/>
</dbReference>
<dbReference type="Pfam" id="PF22741">
    <property type="entry name" value="PTP-NADK"/>
    <property type="match status" value="1"/>
</dbReference>
<dbReference type="SUPFAM" id="SSF52799">
    <property type="entry name" value="(Phosphotyrosine protein) phosphatases II"/>
    <property type="match status" value="1"/>
</dbReference>
<comment type="caution">
    <text evidence="4">The sequence shown here is derived from an EMBL/GenBank/DDBJ whole genome shotgun (WGS) entry which is preliminary data.</text>
</comment>
<dbReference type="RefSeq" id="WP_084721492.1">
    <property type="nucleotide sequence ID" value="NZ_BJYZ01000070.1"/>
</dbReference>
<evidence type="ECO:0000256" key="2">
    <source>
        <dbReference type="SAM" id="MobiDB-lite"/>
    </source>
</evidence>
<gene>
    <name evidence="4" type="ORF">SAE02_74120</name>
</gene>
<dbReference type="InterPro" id="IPR016130">
    <property type="entry name" value="Tyr_Pase_AS"/>
</dbReference>
<name>A0A512E3F7_9PROT</name>
<dbReference type="Proteomes" id="UP000321523">
    <property type="component" value="Unassembled WGS sequence"/>
</dbReference>
<dbReference type="Gene3D" id="3.90.190.10">
    <property type="entry name" value="Protein tyrosine phosphatase superfamily"/>
    <property type="match status" value="1"/>
</dbReference>
<feature type="domain" description="Tyrosine specific protein phosphatases" evidence="3">
    <location>
        <begin position="142"/>
        <end position="177"/>
    </location>
</feature>
<proteinExistence type="inferred from homology"/>
<dbReference type="PROSITE" id="PS50056">
    <property type="entry name" value="TYR_PHOSPHATASE_2"/>
    <property type="match status" value="1"/>
</dbReference>
<protein>
    <recommendedName>
        <fullName evidence="3">Tyrosine specific protein phosphatases domain-containing protein</fullName>
    </recommendedName>
</protein>
<dbReference type="PROSITE" id="PS00383">
    <property type="entry name" value="TYR_PHOSPHATASE_1"/>
    <property type="match status" value="1"/>
</dbReference>
<dbReference type="AlphaFoldDB" id="A0A512E3F7"/>